<proteinExistence type="predicted"/>
<accession>A0A0K0PDI2</accession>
<dbReference type="AlphaFoldDB" id="A0A0K0PDI2"/>
<dbReference type="EMBL" id="KR857272">
    <property type="protein sequence ID" value="AKQ22685.1"/>
    <property type="molecule type" value="Genomic_DNA"/>
</dbReference>
<name>A0A0K0PDI2_9CYAN</name>
<dbReference type="InterPro" id="IPR027417">
    <property type="entry name" value="P-loop_NTPase"/>
</dbReference>
<organism evidence="1">
    <name type="scientific">Planktothrix paucivesiculata PCC 9631</name>
    <dbReference type="NCBI Taxonomy" id="671071"/>
    <lineage>
        <taxon>Bacteria</taxon>
        <taxon>Bacillati</taxon>
        <taxon>Cyanobacteriota</taxon>
        <taxon>Cyanophyceae</taxon>
        <taxon>Oscillatoriophycideae</taxon>
        <taxon>Oscillatoriales</taxon>
        <taxon>Microcoleaceae</taxon>
        <taxon>Planktothrix</taxon>
    </lineage>
</organism>
<sequence>MSYPQQFPPSLLTQSPEERLAYFDNYTMAHPRLDEAVNLLKLLVNQSGESRVIFIYGPTGVGKTTLRLLIEKWLIESTLEELETNPGCIPVASVEAVIQKSGLFNSKDHIKRCLFLP</sequence>
<reference evidence="1" key="1">
    <citation type="submission" date="2015-05" db="EMBL/GenBank/DDBJ databases">
        <title>Metabolic and evolutionary origin of actin-binding polyketides from diverse organisms.</title>
        <authorList>
            <person name="Ueoka R."/>
            <person name="Uria A.R."/>
            <person name="Reiter S."/>
            <person name="Mori T."/>
            <person name="Karbaum P."/>
            <person name="Peters E.E."/>
            <person name="Helfrich E.J.N."/>
            <person name="Morinaka B.I."/>
            <person name="Gugger M."/>
            <person name="Takeyama H."/>
            <person name="Matsunaga S."/>
            <person name="Piel J."/>
        </authorList>
    </citation>
    <scope>NUCLEOTIDE SEQUENCE</scope>
</reference>
<evidence type="ECO:0000313" key="1">
    <source>
        <dbReference type="EMBL" id="AKQ22685.1"/>
    </source>
</evidence>
<dbReference type="SUPFAM" id="SSF52540">
    <property type="entry name" value="P-loop containing nucleoside triphosphate hydrolases"/>
    <property type="match status" value="1"/>
</dbReference>
<dbReference type="Gene3D" id="3.40.50.300">
    <property type="entry name" value="P-loop containing nucleotide triphosphate hydrolases"/>
    <property type="match status" value="1"/>
</dbReference>
<protein>
    <submittedName>
        <fullName evidence="1">Ribonucleases G and E</fullName>
    </submittedName>
</protein>